<keyword evidence="2" id="KW-1015">Disulfide bond</keyword>
<dbReference type="InterPro" id="IPR000866">
    <property type="entry name" value="AhpC/TSA"/>
</dbReference>
<dbReference type="Pfam" id="PF00578">
    <property type="entry name" value="AhpC-TSA"/>
    <property type="match status" value="1"/>
</dbReference>
<dbReference type="Gene3D" id="3.40.30.10">
    <property type="entry name" value="Glutaredoxin"/>
    <property type="match status" value="1"/>
</dbReference>
<keyword evidence="1 4" id="KW-0560">Oxidoreductase</keyword>
<keyword evidence="4" id="KW-0575">Peroxidase</keyword>
<gene>
    <name evidence="4" type="ORF">ACFFGV_12005</name>
</gene>
<reference evidence="4 5" key="1">
    <citation type="submission" date="2024-09" db="EMBL/GenBank/DDBJ databases">
        <authorList>
            <person name="Sun Q."/>
            <person name="Mori K."/>
        </authorList>
    </citation>
    <scope>NUCLEOTIDE SEQUENCE [LARGE SCALE GENOMIC DNA]</scope>
    <source>
        <strain evidence="4 5">NCAIM B.02529</strain>
    </source>
</reference>
<keyword evidence="5" id="KW-1185">Reference proteome</keyword>
<sequence length="167" mass="18992">MAKFQLGEQVPDFTLPAVSGESFSFDTHQQQNQGWQLVIFFRGAWCPVCVSDLKELEESKGFFEGKNVHITAISTDALENLKEMVNEQGFTFPVLSDENLAALEAYDVHYHREEDPYEDHGAHGEAAYFLIDEAGKLLYQQRQTSPFGRPSATELRKIVQYISKNLK</sequence>
<dbReference type="InterPro" id="IPR050553">
    <property type="entry name" value="Thioredoxin_ResA/DsbE_sf"/>
</dbReference>
<accession>A0ABV6LPF2</accession>
<protein>
    <submittedName>
        <fullName evidence="4">Peroxiredoxin family protein</fullName>
        <ecNumber evidence="4">1.11.1.24</ecNumber>
    </submittedName>
</protein>
<dbReference type="InterPro" id="IPR024706">
    <property type="entry name" value="Peroxiredoxin_AhpC-typ"/>
</dbReference>
<dbReference type="RefSeq" id="WP_377348115.1">
    <property type="nucleotide sequence ID" value="NZ_JBHLTP010000010.1"/>
</dbReference>
<dbReference type="PIRSF" id="PIRSF000239">
    <property type="entry name" value="AHPC"/>
    <property type="match status" value="1"/>
</dbReference>
<dbReference type="InterPro" id="IPR036249">
    <property type="entry name" value="Thioredoxin-like_sf"/>
</dbReference>
<name>A0ABV6LPF2_9BACI</name>
<evidence type="ECO:0000259" key="3">
    <source>
        <dbReference type="PROSITE" id="PS51352"/>
    </source>
</evidence>
<comment type="caution">
    <text evidence="4">The sequence shown here is derived from an EMBL/GenBank/DDBJ whole genome shotgun (WGS) entry which is preliminary data.</text>
</comment>
<evidence type="ECO:0000256" key="1">
    <source>
        <dbReference type="ARBA" id="ARBA00023002"/>
    </source>
</evidence>
<evidence type="ECO:0000256" key="2">
    <source>
        <dbReference type="ARBA" id="ARBA00023157"/>
    </source>
</evidence>
<dbReference type="Proteomes" id="UP001589836">
    <property type="component" value="Unassembled WGS sequence"/>
</dbReference>
<dbReference type="SUPFAM" id="SSF52833">
    <property type="entry name" value="Thioredoxin-like"/>
    <property type="match status" value="1"/>
</dbReference>
<dbReference type="EMBL" id="JBHLTP010000010">
    <property type="protein sequence ID" value="MFC0524290.1"/>
    <property type="molecule type" value="Genomic_DNA"/>
</dbReference>
<dbReference type="GO" id="GO:0140824">
    <property type="term" value="F:thioredoxin-dependent peroxiredoxin activity"/>
    <property type="evidence" value="ECO:0007669"/>
    <property type="project" value="UniProtKB-EC"/>
</dbReference>
<dbReference type="PANTHER" id="PTHR42852:SF17">
    <property type="entry name" value="THIOREDOXIN-LIKE PROTEIN HI_1115"/>
    <property type="match status" value="1"/>
</dbReference>
<feature type="domain" description="Thioredoxin" evidence="3">
    <location>
        <begin position="4"/>
        <end position="164"/>
    </location>
</feature>
<dbReference type="EC" id="1.11.1.24" evidence="4"/>
<evidence type="ECO:0000313" key="5">
    <source>
        <dbReference type="Proteomes" id="UP001589836"/>
    </source>
</evidence>
<dbReference type="InterPro" id="IPR013766">
    <property type="entry name" value="Thioredoxin_domain"/>
</dbReference>
<dbReference type="PROSITE" id="PS51352">
    <property type="entry name" value="THIOREDOXIN_2"/>
    <property type="match status" value="1"/>
</dbReference>
<evidence type="ECO:0000313" key="4">
    <source>
        <dbReference type="EMBL" id="MFC0524290.1"/>
    </source>
</evidence>
<dbReference type="PANTHER" id="PTHR42852">
    <property type="entry name" value="THIOL:DISULFIDE INTERCHANGE PROTEIN DSBE"/>
    <property type="match status" value="1"/>
</dbReference>
<proteinExistence type="predicted"/>
<organism evidence="4 5">
    <name type="scientific">Pontibacillus salicampi</name>
    <dbReference type="NCBI Taxonomy" id="1449801"/>
    <lineage>
        <taxon>Bacteria</taxon>
        <taxon>Bacillati</taxon>
        <taxon>Bacillota</taxon>
        <taxon>Bacilli</taxon>
        <taxon>Bacillales</taxon>
        <taxon>Bacillaceae</taxon>
        <taxon>Pontibacillus</taxon>
    </lineage>
</organism>